<proteinExistence type="inferred from homology"/>
<sequence length="186" mass="19880">MALIDLGDTLADCTPALLATLAQPRPSNGAVGGASSLSSMDEFESRRRAVLSAPGFWRALAPRPAGLSLLGLLRDAGFKVMVLTKGPQDAPQVWADKVAWCREHLPGVPVTVTDDKAAVPGDVLVDDWLPYVESWQRRWPSGLAIVPAQPWNAQITLATRCLHDDGRDRAAIVAALRGIRRGCAPA</sequence>
<evidence type="ECO:0000313" key="3">
    <source>
        <dbReference type="Proteomes" id="UP001385892"/>
    </source>
</evidence>
<dbReference type="InterPro" id="IPR023214">
    <property type="entry name" value="HAD_sf"/>
</dbReference>
<evidence type="ECO:0000313" key="2">
    <source>
        <dbReference type="EMBL" id="MEJ8848458.1"/>
    </source>
</evidence>
<gene>
    <name evidence="2" type="ORF">WKW82_17500</name>
</gene>
<dbReference type="Proteomes" id="UP001385892">
    <property type="component" value="Unassembled WGS sequence"/>
</dbReference>
<evidence type="ECO:0000256" key="1">
    <source>
        <dbReference type="ARBA" id="ARBA00009589"/>
    </source>
</evidence>
<dbReference type="InterPro" id="IPR010708">
    <property type="entry name" value="5'(3')-deoxyribonucleotidase"/>
</dbReference>
<accession>A0ABU8WLS0</accession>
<dbReference type="SUPFAM" id="SSF56784">
    <property type="entry name" value="HAD-like"/>
    <property type="match status" value="1"/>
</dbReference>
<name>A0ABU8WLS0_9BURK</name>
<dbReference type="InterPro" id="IPR036412">
    <property type="entry name" value="HAD-like_sf"/>
</dbReference>
<protein>
    <recommendedName>
        <fullName evidence="4">HAD family hydrolase</fullName>
    </recommendedName>
</protein>
<dbReference type="EMBL" id="JBBKZT010000007">
    <property type="protein sequence ID" value="MEJ8848458.1"/>
    <property type="molecule type" value="Genomic_DNA"/>
</dbReference>
<dbReference type="Gene3D" id="3.40.50.1000">
    <property type="entry name" value="HAD superfamily/HAD-like"/>
    <property type="match status" value="1"/>
</dbReference>
<reference evidence="2 3" key="1">
    <citation type="submission" date="2024-03" db="EMBL/GenBank/DDBJ databases">
        <title>Novel species of the genus Variovorax.</title>
        <authorList>
            <person name="Liu Q."/>
            <person name="Xin Y.-H."/>
        </authorList>
    </citation>
    <scope>NUCLEOTIDE SEQUENCE [LARGE SCALE GENOMIC DNA]</scope>
    <source>
        <strain evidence="2 3">KACC 18900</strain>
    </source>
</reference>
<organism evidence="2 3">
    <name type="scientific">Variovorax rhizosphaerae</name>
    <dbReference type="NCBI Taxonomy" id="1836200"/>
    <lineage>
        <taxon>Bacteria</taxon>
        <taxon>Pseudomonadati</taxon>
        <taxon>Pseudomonadota</taxon>
        <taxon>Betaproteobacteria</taxon>
        <taxon>Burkholderiales</taxon>
        <taxon>Comamonadaceae</taxon>
        <taxon>Variovorax</taxon>
    </lineage>
</organism>
<dbReference type="RefSeq" id="WP_340343585.1">
    <property type="nucleotide sequence ID" value="NZ_JBBKZT010000007.1"/>
</dbReference>
<dbReference type="Pfam" id="PF06941">
    <property type="entry name" value="NT5C"/>
    <property type="match status" value="1"/>
</dbReference>
<comment type="caution">
    <text evidence="2">The sequence shown here is derived from an EMBL/GenBank/DDBJ whole genome shotgun (WGS) entry which is preliminary data.</text>
</comment>
<evidence type="ECO:0008006" key="4">
    <source>
        <dbReference type="Google" id="ProtNLM"/>
    </source>
</evidence>
<comment type="similarity">
    <text evidence="1">Belongs to the 5'(3')-deoxyribonucleotidase family.</text>
</comment>
<keyword evidence="3" id="KW-1185">Reference proteome</keyword>